<dbReference type="CDD" id="cd01300">
    <property type="entry name" value="YtcJ_like"/>
    <property type="match status" value="1"/>
</dbReference>
<dbReference type="Pfam" id="PF07969">
    <property type="entry name" value="Amidohydro_3"/>
    <property type="match status" value="1"/>
</dbReference>
<dbReference type="Gene3D" id="3.10.310.70">
    <property type="match status" value="1"/>
</dbReference>
<dbReference type="PANTHER" id="PTHR22642">
    <property type="entry name" value="IMIDAZOLONEPROPIONASE"/>
    <property type="match status" value="1"/>
</dbReference>
<evidence type="ECO:0000313" key="4">
    <source>
        <dbReference type="Proteomes" id="UP000008229"/>
    </source>
</evidence>
<dbReference type="InterPro" id="IPR033932">
    <property type="entry name" value="YtcJ-like"/>
</dbReference>
<dbReference type="HOGENOM" id="CLU_009942_6_1_11"/>
<evidence type="ECO:0000256" key="1">
    <source>
        <dbReference type="SAM" id="SignalP"/>
    </source>
</evidence>
<dbReference type="InterPro" id="IPR032466">
    <property type="entry name" value="Metal_Hydrolase"/>
</dbReference>
<dbReference type="Proteomes" id="UP000008229">
    <property type="component" value="Chromosome"/>
</dbReference>
<gene>
    <name evidence="3" type="ordered locus">Cwoe_4281</name>
</gene>
<protein>
    <submittedName>
        <fullName evidence="3">Amidohydrolase 3</fullName>
    </submittedName>
</protein>
<dbReference type="AlphaFoldDB" id="D3F6P7"/>
<feature type="signal peptide" evidence="1">
    <location>
        <begin position="1"/>
        <end position="23"/>
    </location>
</feature>
<sequence precursor="true">MRARFGAALAIAGGLIAAAPATAAAAQPAAADTVLRNGYVRTVDDRDSVRQALAVRDGKIVYVGSDRGARAYVGKRTKVVNLRGKMVMPGLQDAHIHVGLAGVRLAACNLEYAPLTTAQFQQKIQACLDRTRDKEPNGFLSVENWYRQAMVPAGTDATRATLDALDTRRPIVVNSSDGHSDLVNSAALALGGITAQTPDPANGKIVRDAAGEPTGILEDAAARIVSRKIPAPTPADNLEVTRVALDALRRAGVTSVMDQYGTDASAQAYATLRRRGDLTARINLAAGVDASVAARDPRKAVAPAFALRRRWDTGPLAPRAGIRVANIGELAQDGVLQAPAQTASFLEPYFVNAGTEDAPRWVPGRDRGPEPYLAKDKLADVTTLLLRGGISPSIHAIGDRAVRHTLDAFAIARKRVPGSRLPLSISHAESVHPTDLPRFKALGVAPAMAFQWAKPAADSIDAAKNELGPERFARTEPIGSLHRAGARVAAGSDWPVDPLNEFFMLQVGITRENPDGGARYRGRLGSDPLLPRAAAVRAITRNAAWAMQAEQQTGSLEPGKLADLIVLDRNLFRVPAKQIGRTKVLLTMVGGRVVWEAASGR</sequence>
<dbReference type="InterPro" id="IPR011059">
    <property type="entry name" value="Metal-dep_hydrolase_composite"/>
</dbReference>
<keyword evidence="1" id="KW-0732">Signal</keyword>
<dbReference type="RefSeq" id="WP_012935746.1">
    <property type="nucleotide sequence ID" value="NC_013739.1"/>
</dbReference>
<dbReference type="SUPFAM" id="SSF51556">
    <property type="entry name" value="Metallo-dependent hydrolases"/>
    <property type="match status" value="1"/>
</dbReference>
<feature type="domain" description="Amidohydrolase 3" evidence="2">
    <location>
        <begin position="78"/>
        <end position="594"/>
    </location>
</feature>
<reference evidence="3 4" key="1">
    <citation type="journal article" date="2010" name="Stand. Genomic Sci.">
        <title>Complete genome sequence of Conexibacter woesei type strain (ID131577).</title>
        <authorList>
            <person name="Pukall R."/>
            <person name="Lapidus A."/>
            <person name="Glavina Del Rio T."/>
            <person name="Copeland A."/>
            <person name="Tice H."/>
            <person name="Cheng J.-F."/>
            <person name="Lucas S."/>
            <person name="Chen F."/>
            <person name="Nolan M."/>
            <person name="Bruce D."/>
            <person name="Goodwin L."/>
            <person name="Pitluck S."/>
            <person name="Mavromatis K."/>
            <person name="Ivanova N."/>
            <person name="Ovchinnikova G."/>
            <person name="Pati A."/>
            <person name="Chen A."/>
            <person name="Palaniappan K."/>
            <person name="Land M."/>
            <person name="Hauser L."/>
            <person name="Chang Y.-J."/>
            <person name="Jeffries C.D."/>
            <person name="Chain P."/>
            <person name="Meincke L."/>
            <person name="Sims D."/>
            <person name="Brettin T."/>
            <person name="Detter J.C."/>
            <person name="Rohde M."/>
            <person name="Goeker M."/>
            <person name="Bristow J."/>
            <person name="Eisen J.A."/>
            <person name="Markowitz V."/>
            <person name="Kyrpides N.C."/>
            <person name="Klenk H.-P."/>
            <person name="Hugenholtz P."/>
        </authorList>
    </citation>
    <scope>NUCLEOTIDE SEQUENCE [LARGE SCALE GENOMIC DNA]</scope>
    <source>
        <strain evidence="4">DSM 14684 / CIP 108061 / JCM 11494 / NBRC 100937 / ID131577</strain>
    </source>
</reference>
<reference evidence="4" key="2">
    <citation type="submission" date="2010-01" db="EMBL/GenBank/DDBJ databases">
        <title>The complete genome of Conexibacter woesei DSM 14684.</title>
        <authorList>
            <consortium name="US DOE Joint Genome Institute (JGI-PGF)"/>
            <person name="Lucas S."/>
            <person name="Copeland A."/>
            <person name="Lapidus A."/>
            <person name="Glavina del Rio T."/>
            <person name="Dalin E."/>
            <person name="Tice H."/>
            <person name="Bruce D."/>
            <person name="Goodwin L."/>
            <person name="Pitluck S."/>
            <person name="Kyrpides N."/>
            <person name="Mavromatis K."/>
            <person name="Ivanova N."/>
            <person name="Mikhailova N."/>
            <person name="Chertkov O."/>
            <person name="Brettin T."/>
            <person name="Detter J.C."/>
            <person name="Han C."/>
            <person name="Larimer F."/>
            <person name="Land M."/>
            <person name="Hauser L."/>
            <person name="Markowitz V."/>
            <person name="Cheng J.-F."/>
            <person name="Hugenholtz P."/>
            <person name="Woyke T."/>
            <person name="Wu D."/>
            <person name="Pukall R."/>
            <person name="Steenblock K."/>
            <person name="Schneider S."/>
            <person name="Klenk H.-P."/>
            <person name="Eisen J.A."/>
        </authorList>
    </citation>
    <scope>NUCLEOTIDE SEQUENCE [LARGE SCALE GENOMIC DNA]</scope>
    <source>
        <strain evidence="4">DSM 14684 / CIP 108061 / JCM 11494 / NBRC 100937 / ID131577</strain>
    </source>
</reference>
<evidence type="ECO:0000259" key="2">
    <source>
        <dbReference type="Pfam" id="PF07969"/>
    </source>
</evidence>
<evidence type="ECO:0000313" key="3">
    <source>
        <dbReference type="EMBL" id="ADB52695.1"/>
    </source>
</evidence>
<dbReference type="OrthoDB" id="3173428at2"/>
<feature type="chain" id="PRO_5039338505" evidence="1">
    <location>
        <begin position="24"/>
        <end position="601"/>
    </location>
</feature>
<keyword evidence="4" id="KW-1185">Reference proteome</keyword>
<dbReference type="SUPFAM" id="SSF51338">
    <property type="entry name" value="Composite domain of metallo-dependent hydrolases"/>
    <property type="match status" value="1"/>
</dbReference>
<dbReference type="Gene3D" id="2.30.40.10">
    <property type="entry name" value="Urease, subunit C, domain 1"/>
    <property type="match status" value="1"/>
</dbReference>
<dbReference type="Gene3D" id="3.20.20.140">
    <property type="entry name" value="Metal-dependent hydrolases"/>
    <property type="match status" value="1"/>
</dbReference>
<dbReference type="EMBL" id="CP001854">
    <property type="protein sequence ID" value="ADB52695.1"/>
    <property type="molecule type" value="Genomic_DNA"/>
</dbReference>
<organism evidence="3 4">
    <name type="scientific">Conexibacter woesei (strain DSM 14684 / CCUG 47730 / CIP 108061 / JCM 11494 / NBRC 100937 / ID131577)</name>
    <dbReference type="NCBI Taxonomy" id="469383"/>
    <lineage>
        <taxon>Bacteria</taxon>
        <taxon>Bacillati</taxon>
        <taxon>Actinomycetota</taxon>
        <taxon>Thermoleophilia</taxon>
        <taxon>Solirubrobacterales</taxon>
        <taxon>Conexibacteraceae</taxon>
        <taxon>Conexibacter</taxon>
    </lineage>
</organism>
<dbReference type="GO" id="GO:0016810">
    <property type="term" value="F:hydrolase activity, acting on carbon-nitrogen (but not peptide) bonds"/>
    <property type="evidence" value="ECO:0007669"/>
    <property type="project" value="InterPro"/>
</dbReference>
<keyword evidence="3" id="KW-0378">Hydrolase</keyword>
<dbReference type="KEGG" id="cwo:Cwoe_4281"/>
<name>D3F6P7_CONWI</name>
<dbReference type="STRING" id="469383.Cwoe_4281"/>
<dbReference type="eggNOG" id="COG1574">
    <property type="taxonomic scope" value="Bacteria"/>
</dbReference>
<dbReference type="PANTHER" id="PTHR22642:SF2">
    <property type="entry name" value="PROTEIN LONG AFTER FAR-RED 3"/>
    <property type="match status" value="1"/>
</dbReference>
<accession>D3F6P7</accession>
<proteinExistence type="predicted"/>
<dbReference type="InterPro" id="IPR013108">
    <property type="entry name" value="Amidohydro_3"/>
</dbReference>